<keyword evidence="1" id="KW-0472">Membrane</keyword>
<feature type="transmembrane region" description="Helical" evidence="1">
    <location>
        <begin position="130"/>
        <end position="154"/>
    </location>
</feature>
<organism evidence="3 4">
    <name type="scientific">Saccharopolyspora shandongensis</name>
    <dbReference type="NCBI Taxonomy" id="418495"/>
    <lineage>
        <taxon>Bacteria</taxon>
        <taxon>Bacillati</taxon>
        <taxon>Actinomycetota</taxon>
        <taxon>Actinomycetes</taxon>
        <taxon>Pseudonocardiales</taxon>
        <taxon>Pseudonocardiaceae</taxon>
        <taxon>Saccharopolyspora</taxon>
    </lineage>
</organism>
<dbReference type="EMBL" id="FNOK01000006">
    <property type="protein sequence ID" value="SDW95944.1"/>
    <property type="molecule type" value="Genomic_DNA"/>
</dbReference>
<evidence type="ECO:0000259" key="2">
    <source>
        <dbReference type="Pfam" id="PF07331"/>
    </source>
</evidence>
<dbReference type="STRING" id="418495.SAMN05216215_1006190"/>
<dbReference type="Proteomes" id="UP000199529">
    <property type="component" value="Unassembled WGS sequence"/>
</dbReference>
<dbReference type="InterPro" id="IPR009936">
    <property type="entry name" value="DUF1468"/>
</dbReference>
<sequence>MSDARRDGEPAGAVANLVVALVIVGIVGIVGIGGAGMAGSWALGLGSAAAPSAGTWPFLVSTAIAVLGVALALLSRRTNDAEGLSSSCLPVLGAVAGMAGFAALVGVIGFEIPGALLVFAWLRFLGRESWRLSVLGAVGIVAVFYLIFVGALNVPIPHLF</sequence>
<gene>
    <name evidence="3" type="ORF">SAMN05216215_1006190</name>
</gene>
<proteinExistence type="predicted"/>
<evidence type="ECO:0000313" key="4">
    <source>
        <dbReference type="Proteomes" id="UP000199529"/>
    </source>
</evidence>
<accession>A0A1H2XU01</accession>
<keyword evidence="1" id="KW-1133">Transmembrane helix</keyword>
<feature type="transmembrane region" description="Helical" evidence="1">
    <location>
        <begin position="56"/>
        <end position="75"/>
    </location>
</feature>
<keyword evidence="1" id="KW-0812">Transmembrane</keyword>
<name>A0A1H2XU01_9PSEU</name>
<dbReference type="AlphaFoldDB" id="A0A1H2XU01"/>
<keyword evidence="4" id="KW-1185">Reference proteome</keyword>
<protein>
    <submittedName>
        <fullName evidence="3">Tripartite tricarboxylate transporter TctB family protein</fullName>
    </submittedName>
</protein>
<evidence type="ECO:0000256" key="1">
    <source>
        <dbReference type="SAM" id="Phobius"/>
    </source>
</evidence>
<dbReference type="Pfam" id="PF07331">
    <property type="entry name" value="TctB"/>
    <property type="match status" value="1"/>
</dbReference>
<evidence type="ECO:0000313" key="3">
    <source>
        <dbReference type="EMBL" id="SDW95944.1"/>
    </source>
</evidence>
<feature type="transmembrane region" description="Helical" evidence="1">
    <location>
        <begin position="87"/>
        <end position="110"/>
    </location>
</feature>
<reference evidence="4" key="1">
    <citation type="submission" date="2016-10" db="EMBL/GenBank/DDBJ databases">
        <authorList>
            <person name="Varghese N."/>
            <person name="Submissions S."/>
        </authorList>
    </citation>
    <scope>NUCLEOTIDE SEQUENCE [LARGE SCALE GENOMIC DNA]</scope>
    <source>
        <strain evidence="4">CGMCC 4.3530</strain>
    </source>
</reference>
<dbReference type="RefSeq" id="WP_218157244.1">
    <property type="nucleotide sequence ID" value="NZ_FNOK01000006.1"/>
</dbReference>
<feature type="transmembrane region" description="Helical" evidence="1">
    <location>
        <begin position="12"/>
        <end position="36"/>
    </location>
</feature>
<feature type="domain" description="DUF1468" evidence="2">
    <location>
        <begin position="18"/>
        <end position="157"/>
    </location>
</feature>